<proteinExistence type="predicted"/>
<sequence length="324" mass="37791">MFDHNNQMLGNPFSFQYSQLNVLFHGEFGSQTPIYLPVSNVAKFQIMLKEVTYTDQSRYLDGNILQPLPPFPDSQQSLYEKERKKSTKETAHLPLQKTRHKKRILIFSLLSVLALSLIIGIGYYSIFVIHPNHPYEKAEDDIHSGDYEKSIQNSADYEDSETQSKEIQYQEAGVLVAEGNYKEAIEYYKNIYDYKDSAQLQNQAKYNYAVQLLENGNFEDCFYQLNTLHDLKSFEGSDEVYLECCYQLGIQYTQEGKYNEAADKLNACLDYKDGRQKLIECADLNIEYVIETNNWRDEFLALAMYPPGYDRTAKEKYLESMLRY</sequence>
<dbReference type="Gene3D" id="1.25.40.10">
    <property type="entry name" value="Tetratricopeptide repeat domain"/>
    <property type="match status" value="1"/>
</dbReference>
<evidence type="ECO:0000313" key="2">
    <source>
        <dbReference type="EMBL" id="MBU9736461.1"/>
    </source>
</evidence>
<keyword evidence="3" id="KW-1185">Reference proteome</keyword>
<keyword evidence="1" id="KW-0812">Transmembrane</keyword>
<feature type="transmembrane region" description="Helical" evidence="1">
    <location>
        <begin position="104"/>
        <end position="126"/>
    </location>
</feature>
<organism evidence="2 3">
    <name type="scientific">Diplocloster agilis</name>
    <dbReference type="NCBI Taxonomy" id="2850323"/>
    <lineage>
        <taxon>Bacteria</taxon>
        <taxon>Bacillati</taxon>
        <taxon>Bacillota</taxon>
        <taxon>Clostridia</taxon>
        <taxon>Lachnospirales</taxon>
        <taxon>Lachnospiraceae</taxon>
        <taxon>Diplocloster</taxon>
    </lineage>
</organism>
<evidence type="ECO:0000256" key="1">
    <source>
        <dbReference type="SAM" id="Phobius"/>
    </source>
</evidence>
<dbReference type="AlphaFoldDB" id="A0A949K480"/>
<accession>A0A949K480</accession>
<comment type="caution">
    <text evidence="2">The sequence shown here is derived from an EMBL/GenBank/DDBJ whole genome shotgun (WGS) entry which is preliminary data.</text>
</comment>
<dbReference type="Proteomes" id="UP000712157">
    <property type="component" value="Unassembled WGS sequence"/>
</dbReference>
<reference evidence="2" key="1">
    <citation type="submission" date="2021-06" db="EMBL/GenBank/DDBJ databases">
        <title>Description of novel taxa of the family Lachnospiraceae.</title>
        <authorList>
            <person name="Chaplin A.V."/>
            <person name="Sokolova S.R."/>
            <person name="Pikina A.P."/>
            <person name="Korzhanova M."/>
            <person name="Belova V."/>
            <person name="Korostin D."/>
            <person name="Efimov B.A."/>
        </authorList>
    </citation>
    <scope>NUCLEOTIDE SEQUENCE</scope>
    <source>
        <strain evidence="2">ASD5720</strain>
    </source>
</reference>
<evidence type="ECO:0000313" key="3">
    <source>
        <dbReference type="Proteomes" id="UP000712157"/>
    </source>
</evidence>
<keyword evidence="1" id="KW-1133">Transmembrane helix</keyword>
<name>A0A949K480_9FIRM</name>
<gene>
    <name evidence="2" type="ORF">KTH89_07925</name>
</gene>
<keyword evidence="1" id="KW-0472">Membrane</keyword>
<dbReference type="EMBL" id="JAHQCW010000010">
    <property type="protein sequence ID" value="MBU9736461.1"/>
    <property type="molecule type" value="Genomic_DNA"/>
</dbReference>
<protein>
    <submittedName>
        <fullName evidence="2">DUF3808 domain-containing protein</fullName>
    </submittedName>
</protein>
<dbReference type="InterPro" id="IPR011990">
    <property type="entry name" value="TPR-like_helical_dom_sf"/>
</dbReference>
<dbReference type="SUPFAM" id="SSF48452">
    <property type="entry name" value="TPR-like"/>
    <property type="match status" value="1"/>
</dbReference>